<evidence type="ECO:0000256" key="3">
    <source>
        <dbReference type="ARBA" id="ARBA00022525"/>
    </source>
</evidence>
<dbReference type="SMART" id="SM00204">
    <property type="entry name" value="TGFB"/>
    <property type="match status" value="1"/>
</dbReference>
<dbReference type="SUPFAM" id="SSF57501">
    <property type="entry name" value="Cystine-knot cytokines"/>
    <property type="match status" value="1"/>
</dbReference>
<dbReference type="InterPro" id="IPR029034">
    <property type="entry name" value="Cystine-knot_cytokine"/>
</dbReference>
<evidence type="ECO:0000256" key="1">
    <source>
        <dbReference type="ARBA" id="ARBA00004613"/>
    </source>
</evidence>
<evidence type="ECO:0000259" key="6">
    <source>
        <dbReference type="PROSITE" id="PS51362"/>
    </source>
</evidence>
<organism evidence="7 8">
    <name type="scientific">Strongyloides papillosus</name>
    <name type="common">Intestinal threadworm</name>
    <dbReference type="NCBI Taxonomy" id="174720"/>
    <lineage>
        <taxon>Eukaryota</taxon>
        <taxon>Metazoa</taxon>
        <taxon>Ecdysozoa</taxon>
        <taxon>Nematoda</taxon>
        <taxon>Chromadorea</taxon>
        <taxon>Rhabditida</taxon>
        <taxon>Tylenchina</taxon>
        <taxon>Panagrolaimomorpha</taxon>
        <taxon>Strongyloidoidea</taxon>
        <taxon>Strongyloididae</taxon>
        <taxon>Strongyloides</taxon>
    </lineage>
</organism>
<feature type="chain" id="PRO_5005895553" evidence="5">
    <location>
        <begin position="27"/>
        <end position="329"/>
    </location>
</feature>
<dbReference type="AlphaFoldDB" id="A0A0N5C8R8"/>
<dbReference type="GO" id="GO:0005125">
    <property type="term" value="F:cytokine activity"/>
    <property type="evidence" value="ECO:0007669"/>
    <property type="project" value="TreeGrafter"/>
</dbReference>
<dbReference type="PANTHER" id="PTHR11848">
    <property type="entry name" value="TGF-BETA FAMILY"/>
    <property type="match status" value="1"/>
</dbReference>
<keyword evidence="4" id="KW-0339">Growth factor</keyword>
<dbReference type="STRING" id="174720.A0A0N5C8R8"/>
<accession>A0A0N5C8R8</accession>
<keyword evidence="7" id="KW-1185">Reference proteome</keyword>
<name>A0A0N5C8R8_STREA</name>
<comment type="similarity">
    <text evidence="2 4">Belongs to the TGF-beta family.</text>
</comment>
<protein>
    <submittedName>
        <fullName evidence="8">TGF_BETA_2 domain-containing protein</fullName>
    </submittedName>
</protein>
<dbReference type="Proteomes" id="UP000046392">
    <property type="component" value="Unplaced"/>
</dbReference>
<evidence type="ECO:0000313" key="8">
    <source>
        <dbReference type="WBParaSite" id="SPAL_0001430900.1"/>
    </source>
</evidence>
<evidence type="ECO:0000313" key="7">
    <source>
        <dbReference type="Proteomes" id="UP000046392"/>
    </source>
</evidence>
<dbReference type="GO" id="GO:0008083">
    <property type="term" value="F:growth factor activity"/>
    <property type="evidence" value="ECO:0007669"/>
    <property type="project" value="UniProtKB-KW"/>
</dbReference>
<dbReference type="InterPro" id="IPR001839">
    <property type="entry name" value="TGF-b_C"/>
</dbReference>
<dbReference type="WBParaSite" id="SPAL_0001430900.1">
    <property type="protein sequence ID" value="SPAL_0001430900.1"/>
    <property type="gene ID" value="SPAL_0001430900"/>
</dbReference>
<keyword evidence="5" id="KW-0732">Signal</keyword>
<reference evidence="8" key="1">
    <citation type="submission" date="2017-02" db="UniProtKB">
        <authorList>
            <consortium name="WormBaseParasite"/>
        </authorList>
    </citation>
    <scope>IDENTIFICATION</scope>
</reference>
<proteinExistence type="inferred from homology"/>
<feature type="signal peptide" evidence="5">
    <location>
        <begin position="1"/>
        <end position="26"/>
    </location>
</feature>
<sequence length="329" mass="37981">MLLLADSLHILLSFTIILSIIKISYTEDIDESIVKQKILQKILDHFQLEKPLTVDISSKVRKKYEVPVNKMDELDEVKKPVTFFEIPSKKISLSTVFFNIPKILRAYLFQEAFLKLDYYLNANVNINETFNGEIYIVTDKNELLESIGNVTFGGNSLSNGTLNIPLDVNLLSKVINSDDTNLNIYIKVHKTKTDISYSFNFASIKFHSVERKERKKRSNENENICQSKSSETSCCLRSLKINFDEIGWNFIISPKEINTNYCYGKCFSYKSDSLVGDAIYRLHSLNKKEHKSCCYPTQFRELNITIFKEGSFIETKIINDILIKKCSCY</sequence>
<dbReference type="Pfam" id="PF00019">
    <property type="entry name" value="TGF_beta"/>
    <property type="match status" value="1"/>
</dbReference>
<evidence type="ECO:0000256" key="5">
    <source>
        <dbReference type="SAM" id="SignalP"/>
    </source>
</evidence>
<evidence type="ECO:0000256" key="2">
    <source>
        <dbReference type="ARBA" id="ARBA00006656"/>
    </source>
</evidence>
<evidence type="ECO:0000256" key="4">
    <source>
        <dbReference type="RuleBase" id="RU000354"/>
    </source>
</evidence>
<dbReference type="Gene3D" id="2.10.90.10">
    <property type="entry name" value="Cystine-knot cytokines"/>
    <property type="match status" value="1"/>
</dbReference>
<dbReference type="CDD" id="cd19378">
    <property type="entry name" value="TGF_beta_DAF7"/>
    <property type="match status" value="1"/>
</dbReference>
<keyword evidence="3" id="KW-0964">Secreted</keyword>
<feature type="domain" description="TGF-beta family profile" evidence="6">
    <location>
        <begin position="214"/>
        <end position="329"/>
    </location>
</feature>
<dbReference type="GO" id="GO:0005615">
    <property type="term" value="C:extracellular space"/>
    <property type="evidence" value="ECO:0007669"/>
    <property type="project" value="TreeGrafter"/>
</dbReference>
<dbReference type="InterPro" id="IPR015615">
    <property type="entry name" value="TGF-beta-rel"/>
</dbReference>
<comment type="subcellular location">
    <subcellularLocation>
        <location evidence="1">Secreted</location>
    </subcellularLocation>
</comment>
<dbReference type="PROSITE" id="PS51362">
    <property type="entry name" value="TGF_BETA_2"/>
    <property type="match status" value="1"/>
</dbReference>